<gene>
    <name evidence="4" type="ORF">HII30_12395</name>
</gene>
<evidence type="ECO:0000256" key="1">
    <source>
        <dbReference type="ARBA" id="ARBA00006484"/>
    </source>
</evidence>
<dbReference type="EMBL" id="JABBPN010000010">
    <property type="protein sequence ID" value="NMO96572.1"/>
    <property type="molecule type" value="Genomic_DNA"/>
</dbReference>
<keyword evidence="2" id="KW-0560">Oxidoreductase</keyword>
<accession>A0A848M913</accession>
<comment type="caution">
    <text evidence="4">The sequence shown here is derived from an EMBL/GenBank/DDBJ whole genome shotgun (WGS) entry which is preliminary data.</text>
</comment>
<evidence type="ECO:0000313" key="4">
    <source>
        <dbReference type="EMBL" id="NMO96572.1"/>
    </source>
</evidence>
<dbReference type="Pfam" id="PF00106">
    <property type="entry name" value="adh_short"/>
    <property type="match status" value="1"/>
</dbReference>
<evidence type="ECO:0000313" key="5">
    <source>
        <dbReference type="Proteomes" id="UP000565468"/>
    </source>
</evidence>
<dbReference type="NCBIfam" id="NF004824">
    <property type="entry name" value="PRK06180.1"/>
    <property type="match status" value="1"/>
</dbReference>
<dbReference type="PANTHER" id="PTHR43976:SF16">
    <property type="entry name" value="SHORT-CHAIN DEHYDROGENASE_REDUCTASE FAMILY PROTEIN"/>
    <property type="match status" value="1"/>
</dbReference>
<reference evidence="4 5" key="1">
    <citation type="submission" date="2020-04" db="EMBL/GenBank/DDBJ databases">
        <title>Paenibacillus algicola sp. nov., a novel marine bacterium producing alginate lyase.</title>
        <authorList>
            <person name="Huang H."/>
        </authorList>
    </citation>
    <scope>NUCLEOTIDE SEQUENCE [LARGE SCALE GENOMIC DNA]</scope>
    <source>
        <strain evidence="4 5">L7-75</strain>
    </source>
</reference>
<dbReference type="NCBIfam" id="NF006114">
    <property type="entry name" value="PRK08263.1"/>
    <property type="match status" value="1"/>
</dbReference>
<proteinExistence type="inferred from homology"/>
<dbReference type="InterPro" id="IPR002347">
    <property type="entry name" value="SDR_fam"/>
</dbReference>
<dbReference type="Gene3D" id="3.40.50.720">
    <property type="entry name" value="NAD(P)-binding Rossmann-like Domain"/>
    <property type="match status" value="1"/>
</dbReference>
<evidence type="ECO:0000256" key="2">
    <source>
        <dbReference type="ARBA" id="ARBA00023002"/>
    </source>
</evidence>
<sequence>MNQPQVWFVTGASRGFGREIVKDLLQRGDKVAATARNTESLSDLEFEEGQLLPLKLDVTNESQAIEAAKQAVEYFGRIDVLVNNAGFGVMGGVEEISDKEARQVFDTNVFGLLNVTRAVLPYMRKERSGRVLNLSSIGGLIGITSWGIYGSTKFAVEGISEALAQEVAHLGIKVTSVEPGFFRTDFLDSSSLNVAEKEIEDYAESVGKWRKDMAATNKQQPGDPVKAAKAMIDVAKSDNPPVHLMLGNDTVDGVTEKLENLQKEMKAWEHVSRSTDIE</sequence>
<protein>
    <submittedName>
        <fullName evidence="4">SDR family NAD(P)-dependent oxidoreductase</fullName>
    </submittedName>
</protein>
<organism evidence="4 5">
    <name type="scientific">Paenibacillus lemnae</name>
    <dbReference type="NCBI Taxonomy" id="1330551"/>
    <lineage>
        <taxon>Bacteria</taxon>
        <taxon>Bacillati</taxon>
        <taxon>Bacillota</taxon>
        <taxon>Bacilli</taxon>
        <taxon>Bacillales</taxon>
        <taxon>Paenibacillaceae</taxon>
        <taxon>Paenibacillus</taxon>
    </lineage>
</organism>
<dbReference type="PROSITE" id="PS00061">
    <property type="entry name" value="ADH_SHORT"/>
    <property type="match status" value="1"/>
</dbReference>
<dbReference type="Proteomes" id="UP000565468">
    <property type="component" value="Unassembled WGS sequence"/>
</dbReference>
<dbReference type="RefSeq" id="WP_169505352.1">
    <property type="nucleotide sequence ID" value="NZ_JABBPN010000010.1"/>
</dbReference>
<dbReference type="GO" id="GO:0016491">
    <property type="term" value="F:oxidoreductase activity"/>
    <property type="evidence" value="ECO:0007669"/>
    <property type="project" value="UniProtKB-KW"/>
</dbReference>
<dbReference type="PRINTS" id="PR00080">
    <property type="entry name" value="SDRFAMILY"/>
</dbReference>
<dbReference type="AlphaFoldDB" id="A0A848M913"/>
<dbReference type="InterPro" id="IPR020904">
    <property type="entry name" value="Sc_DH/Rdtase_CS"/>
</dbReference>
<evidence type="ECO:0000256" key="3">
    <source>
        <dbReference type="RuleBase" id="RU000363"/>
    </source>
</evidence>
<dbReference type="InterPro" id="IPR036291">
    <property type="entry name" value="NAD(P)-bd_dom_sf"/>
</dbReference>
<dbReference type="SUPFAM" id="SSF51735">
    <property type="entry name" value="NAD(P)-binding Rossmann-fold domains"/>
    <property type="match status" value="1"/>
</dbReference>
<comment type="similarity">
    <text evidence="1 3">Belongs to the short-chain dehydrogenases/reductases (SDR) family.</text>
</comment>
<dbReference type="InterPro" id="IPR051911">
    <property type="entry name" value="SDR_oxidoreductase"/>
</dbReference>
<dbReference type="PRINTS" id="PR00081">
    <property type="entry name" value="GDHRDH"/>
</dbReference>
<dbReference type="PANTHER" id="PTHR43976">
    <property type="entry name" value="SHORT CHAIN DEHYDROGENASE"/>
    <property type="match status" value="1"/>
</dbReference>
<name>A0A848M913_PAELE</name>
<keyword evidence="5" id="KW-1185">Reference proteome</keyword>
<dbReference type="CDD" id="cd05374">
    <property type="entry name" value="17beta-HSD-like_SDR_c"/>
    <property type="match status" value="1"/>
</dbReference>